<evidence type="ECO:0000313" key="3">
    <source>
        <dbReference type="Proteomes" id="UP000799766"/>
    </source>
</evidence>
<dbReference type="EMBL" id="MU001679">
    <property type="protein sequence ID" value="KAF2457926.1"/>
    <property type="molecule type" value="Genomic_DNA"/>
</dbReference>
<feature type="region of interest" description="Disordered" evidence="1">
    <location>
        <begin position="42"/>
        <end position="80"/>
    </location>
</feature>
<protein>
    <submittedName>
        <fullName evidence="2">Uncharacterized protein</fullName>
    </submittedName>
</protein>
<organism evidence="2 3">
    <name type="scientific">Lineolata rhizophorae</name>
    <dbReference type="NCBI Taxonomy" id="578093"/>
    <lineage>
        <taxon>Eukaryota</taxon>
        <taxon>Fungi</taxon>
        <taxon>Dikarya</taxon>
        <taxon>Ascomycota</taxon>
        <taxon>Pezizomycotina</taxon>
        <taxon>Dothideomycetes</taxon>
        <taxon>Dothideomycetes incertae sedis</taxon>
        <taxon>Lineolatales</taxon>
        <taxon>Lineolataceae</taxon>
        <taxon>Lineolata</taxon>
    </lineage>
</organism>
<name>A0A6A6P1U1_9PEZI</name>
<accession>A0A6A6P1U1</accession>
<sequence>MHSNLSSILRRTFNLHSKGFSASAPSTVSQFLVPSVAVAPRAPSRPLSRCHPRQLQRTDNASARQEKPVLGPRQSDERRPSLFEEIHTNPESSLILKQPDDEHRDASDWARMLDSLLPTEYAQRGSAADGGGDTGTEPKRPPEGPELAKRINGVLLRAQRCDINLLEYMALVEGRWEAVKWIVSVVVTYDSARQAVEARRRPYRVVRNNIRRLDEATLRAIWAEASAATAAGTEMKLPLEDLTMAALTDLPEHGSDLFKGGVGVIWQGLGYILVHTAQQSSKEEANKILRHVLAMIALLHHSGVVPEAVYKYGENRDRSAFQQPPILALLNPAIMGALAEAELTAYPEDKDDQAAESATKRKSILGRFNKYFTTAGPTRRDFDLEPELWLELVLWSCLHGPWTRNGGQILRRIALQLGPSSTDRPWKLISWQSFMSILSPRRRSAKPDLNLYPSFFSWKALQLALPTPNAHFSAAQGERVLIPRSLSAELAAAYVRGLLSTGLTVGVSRRGASFDEVLDVVEGVRYMLLREGLSGLGGGLGWEEVVAGLVDGLGLDLEEDPRAGLRVLRLAVGFDREVLTSEGNGGGDGWSSGAGAEPKAVVLDLHHRVLAAFIRKRDFEGAVDAAKQLRVHMEESETRLIELRLRLHKEQEGAHPSSLRSETNYDHLSSFSIPPPAPILASFLDLATDARAFSITNCLLLEAPSPSQPPFIPPSSYSSPTLGPSLIRFAGHAGLHPLLMAAFKAQLARRQGASFRSWDNDALATFIVAQIELRNWDAAANGIASAWQRGGAGGERKGWAPRVLAALARQMLSVSTGGGTEAESERGDWKQLREAVRTRGPERCMPLVPHSAALWAELARRLADEMRVAAAAASPPSHSRAGRQRRDDGPLPALVALLASLDPLLARFVTDAFPLERTHWRHRRRCFRSRLDAGLFNSLLEAAVELKGWREGVELWERWCLDVLEEGRGRVRAGRHGGVSGLLSFLGKARVRGVYVGGGRKEGERKGGVEVVVRLWGPKDGGAGEGVETREGGRELGAGTSEIEYTVSLAGSRVKPDQRSMLIILHAAARELRALSEQVGGEGASDGQGWGVVMRRAKEVATWARRRMRALGFEEERIERELGGLVPERSRDSDIMWKRLELHRTEGDDNGQGSTREEKIGGTAQSSGRDARFGLGVEESLLH</sequence>
<keyword evidence="3" id="KW-1185">Reference proteome</keyword>
<dbReference type="OrthoDB" id="5341924at2759"/>
<dbReference type="Proteomes" id="UP000799766">
    <property type="component" value="Unassembled WGS sequence"/>
</dbReference>
<dbReference type="AlphaFoldDB" id="A0A6A6P1U1"/>
<feature type="region of interest" description="Disordered" evidence="1">
    <location>
        <begin position="122"/>
        <end position="146"/>
    </location>
</feature>
<evidence type="ECO:0000313" key="2">
    <source>
        <dbReference type="EMBL" id="KAF2457926.1"/>
    </source>
</evidence>
<feature type="region of interest" description="Disordered" evidence="1">
    <location>
        <begin position="1143"/>
        <end position="1183"/>
    </location>
</feature>
<reference evidence="2" key="1">
    <citation type="journal article" date="2020" name="Stud. Mycol.">
        <title>101 Dothideomycetes genomes: a test case for predicting lifestyles and emergence of pathogens.</title>
        <authorList>
            <person name="Haridas S."/>
            <person name="Albert R."/>
            <person name="Binder M."/>
            <person name="Bloem J."/>
            <person name="Labutti K."/>
            <person name="Salamov A."/>
            <person name="Andreopoulos B."/>
            <person name="Baker S."/>
            <person name="Barry K."/>
            <person name="Bills G."/>
            <person name="Bluhm B."/>
            <person name="Cannon C."/>
            <person name="Castanera R."/>
            <person name="Culley D."/>
            <person name="Daum C."/>
            <person name="Ezra D."/>
            <person name="Gonzalez J."/>
            <person name="Henrissat B."/>
            <person name="Kuo A."/>
            <person name="Liang C."/>
            <person name="Lipzen A."/>
            <person name="Lutzoni F."/>
            <person name="Magnuson J."/>
            <person name="Mondo S."/>
            <person name="Nolan M."/>
            <person name="Ohm R."/>
            <person name="Pangilinan J."/>
            <person name="Park H.-J."/>
            <person name="Ramirez L."/>
            <person name="Alfaro M."/>
            <person name="Sun H."/>
            <person name="Tritt A."/>
            <person name="Yoshinaga Y."/>
            <person name="Zwiers L.-H."/>
            <person name="Turgeon B."/>
            <person name="Goodwin S."/>
            <person name="Spatafora J."/>
            <person name="Crous P."/>
            <person name="Grigoriev I."/>
        </authorList>
    </citation>
    <scope>NUCLEOTIDE SEQUENCE</scope>
    <source>
        <strain evidence="2">ATCC 16933</strain>
    </source>
</reference>
<feature type="compositionally biased region" description="Basic and acidic residues" evidence="1">
    <location>
        <begin position="136"/>
        <end position="146"/>
    </location>
</feature>
<evidence type="ECO:0000256" key="1">
    <source>
        <dbReference type="SAM" id="MobiDB-lite"/>
    </source>
</evidence>
<gene>
    <name evidence="2" type="ORF">BDY21DRAFT_378990</name>
</gene>
<proteinExistence type="predicted"/>